<dbReference type="InterPro" id="IPR051678">
    <property type="entry name" value="AGP_Transferase"/>
</dbReference>
<dbReference type="Gene3D" id="3.90.1200.10">
    <property type="match status" value="1"/>
</dbReference>
<accession>A0ABQ3YHG8</accession>
<gene>
    <name evidence="2" type="ORF">Ade02nite_80770</name>
</gene>
<dbReference type="EMBL" id="BOMI01000170">
    <property type="protein sequence ID" value="GID79436.1"/>
    <property type="molecule type" value="Genomic_DNA"/>
</dbReference>
<protein>
    <recommendedName>
        <fullName evidence="1">Aminoglycoside phosphotransferase domain-containing protein</fullName>
    </recommendedName>
</protein>
<dbReference type="InterPro" id="IPR011009">
    <property type="entry name" value="Kinase-like_dom_sf"/>
</dbReference>
<evidence type="ECO:0000259" key="1">
    <source>
        <dbReference type="Pfam" id="PF01636"/>
    </source>
</evidence>
<evidence type="ECO:0000313" key="3">
    <source>
        <dbReference type="Proteomes" id="UP000609879"/>
    </source>
</evidence>
<reference evidence="2 3" key="1">
    <citation type="submission" date="2021-01" db="EMBL/GenBank/DDBJ databases">
        <title>Whole genome shotgun sequence of Actinoplanes deccanensis NBRC 13994.</title>
        <authorList>
            <person name="Komaki H."/>
            <person name="Tamura T."/>
        </authorList>
    </citation>
    <scope>NUCLEOTIDE SEQUENCE [LARGE SCALE GENOMIC DNA]</scope>
    <source>
        <strain evidence="2 3">NBRC 13994</strain>
    </source>
</reference>
<dbReference type="InterPro" id="IPR002575">
    <property type="entry name" value="Aminoglycoside_PTrfase"/>
</dbReference>
<comment type="caution">
    <text evidence="2">The sequence shown here is derived from an EMBL/GenBank/DDBJ whole genome shotgun (WGS) entry which is preliminary data.</text>
</comment>
<feature type="domain" description="Aminoglycoside phosphotransferase" evidence="1">
    <location>
        <begin position="53"/>
        <end position="230"/>
    </location>
</feature>
<keyword evidence="3" id="KW-1185">Reference proteome</keyword>
<sequence>MALTWLGEPTVAALRDGLRMVAPELAGGTIVPRGLEPSDDPRWCAASAIVDEGFVVKFAWAEPPARRICREAEVLGALRAAVPGLPLPEVVAASRDPAMLVTRRVRAKPFFAVRHRIAPAARPAVARDLAAVLAQLHGAGLAAPAAVEPEPTAALRDRFGALVGSDRHERVVSWCDWADRVLARPGRRVLTHGDFHGDNHLWDAGTLRLRLVIDLETVGVGEPEYDLRCLPGDCGMELFLATVASYERVTGTALDVDRIMAWHLRTVLGDALWRGEAGVALPDHRTPGQWVDDLDARFLHLHRTAGRGTCGKGG</sequence>
<name>A0ABQ3YHG8_9ACTN</name>
<dbReference type="RefSeq" id="WP_203775616.1">
    <property type="nucleotide sequence ID" value="NZ_BAAABO010000058.1"/>
</dbReference>
<dbReference type="SUPFAM" id="SSF56112">
    <property type="entry name" value="Protein kinase-like (PK-like)"/>
    <property type="match status" value="1"/>
</dbReference>
<dbReference type="PANTHER" id="PTHR21310">
    <property type="entry name" value="AMINOGLYCOSIDE PHOSPHOTRANSFERASE-RELATED-RELATED"/>
    <property type="match status" value="1"/>
</dbReference>
<evidence type="ECO:0000313" key="2">
    <source>
        <dbReference type="EMBL" id="GID79436.1"/>
    </source>
</evidence>
<dbReference type="Pfam" id="PF01636">
    <property type="entry name" value="APH"/>
    <property type="match status" value="1"/>
</dbReference>
<dbReference type="Proteomes" id="UP000609879">
    <property type="component" value="Unassembled WGS sequence"/>
</dbReference>
<proteinExistence type="predicted"/>
<organism evidence="2 3">
    <name type="scientific">Paractinoplanes deccanensis</name>
    <dbReference type="NCBI Taxonomy" id="113561"/>
    <lineage>
        <taxon>Bacteria</taxon>
        <taxon>Bacillati</taxon>
        <taxon>Actinomycetota</taxon>
        <taxon>Actinomycetes</taxon>
        <taxon>Micromonosporales</taxon>
        <taxon>Micromonosporaceae</taxon>
        <taxon>Paractinoplanes</taxon>
    </lineage>
</organism>